<reference evidence="2 3" key="1">
    <citation type="submission" date="2016-12" db="EMBL/GenBank/DDBJ databases">
        <title>Trade-off between light-utilization and light-protection in marine flavobacteria.</title>
        <authorList>
            <person name="Kumagai Y."/>
            <person name="Yoshizawa S."/>
            <person name="Kogure K."/>
            <person name="Iwasaki W."/>
        </authorList>
    </citation>
    <scope>NUCLEOTIDE SEQUENCE [LARGE SCALE GENOMIC DNA]</scope>
    <source>
        <strain evidence="2 3">KCTC 12100</strain>
    </source>
</reference>
<feature type="domain" description="GmrSD restriction endonucleases N-terminal" evidence="1">
    <location>
        <begin position="12"/>
        <end position="283"/>
    </location>
</feature>
<accession>A0A2P6CFA6</accession>
<dbReference type="AlphaFoldDB" id="A0A2P6CFA6"/>
<evidence type="ECO:0000259" key="1">
    <source>
        <dbReference type="Pfam" id="PF03235"/>
    </source>
</evidence>
<comment type="caution">
    <text evidence="2">The sequence shown here is derived from an EMBL/GenBank/DDBJ whole genome shotgun (WGS) entry which is preliminary data.</text>
</comment>
<dbReference type="OrthoDB" id="3654724at2"/>
<evidence type="ECO:0000313" key="3">
    <source>
        <dbReference type="Proteomes" id="UP000247345"/>
    </source>
</evidence>
<dbReference type="InterPro" id="IPR004919">
    <property type="entry name" value="GmrSD_N"/>
</dbReference>
<keyword evidence="3" id="KW-1185">Reference proteome</keyword>
<name>A0A2P6CFA6_9FLAO</name>
<evidence type="ECO:0000313" key="2">
    <source>
        <dbReference type="EMBL" id="PQJ73593.1"/>
    </source>
</evidence>
<protein>
    <recommendedName>
        <fullName evidence="1">GmrSD restriction endonucleases N-terminal domain-containing protein</fullName>
    </recommendedName>
</protein>
<dbReference type="EMBL" id="MSCK01000001">
    <property type="protein sequence ID" value="PQJ73593.1"/>
    <property type="molecule type" value="Genomic_DNA"/>
</dbReference>
<dbReference type="Pfam" id="PF03235">
    <property type="entry name" value="GmrSD_N"/>
    <property type="match status" value="1"/>
</dbReference>
<dbReference type="RefSeq" id="WP_105049257.1">
    <property type="nucleotide sequence ID" value="NZ_CP150661.1"/>
</dbReference>
<gene>
    <name evidence="2" type="ORF">BTO14_10085</name>
</gene>
<organism evidence="2 3">
    <name type="scientific">Polaribacter butkevichii</name>
    <dbReference type="NCBI Taxonomy" id="218490"/>
    <lineage>
        <taxon>Bacteria</taxon>
        <taxon>Pseudomonadati</taxon>
        <taxon>Bacteroidota</taxon>
        <taxon>Flavobacteriia</taxon>
        <taxon>Flavobacteriales</taxon>
        <taxon>Flavobacteriaceae</taxon>
    </lineage>
</organism>
<sequence length="744" mass="89072">MSKNKSMEEVSVEQLISNYNLVVPEIQREYVWGLNTHGILETFISDIKEGYKSHKKDQNKSNKELEVLNKLFLQADNLAKDSIKKMILELGVNENPINIGFLYSYRPDYYVYNDRNEDVYLIDGQQRFTTLFFMLFYLAIKENRKEDFIELFRFNKELEKIAFDYRVRTLTHNFFIDLISNSHSVEDLNQIQSKNWFLSNYKNDITVNSIVGNIKSNSLTGTLPILDYHFNDDVNKYFDYVKTQIKFWHFKTEETSQGEELYITMNSRGQQLADNENVRARLFEEETIRANQLEWSEKWENWQDFFWKHRNKKDINASADNGFNELLRWVCVIEMFDNNIRLEDEEGYSTDLKKLIKGDSSLKLPIKYLGIQKIEHLMSAVKYLFETLPNNLEKIKEGYSLYKNFNLISEYWLSSKEKGLTQIELFRLLPILKYVSIRLQDGKTIDDLQLFRLIRFFYNLRQDDTVGKTPDVQLLNALDLVSIMGIDNDDITSIVELKGVSKSLLNKEESKKLNYLKSVDDRTKLETWFWISEDHTEAKGKISHIIELGERACAEFDLKFDSELYLKVLKAYRQLILNDAKIWGNFLNTKLYNVNNDRIQYAYSLYRNEDYLDCAYERYLNPVDTIEVFFEKKQKQFIKEYANEKEMFEEESYKKQLYIYYILNTQIKGEWVWDGNWNFGAFNYEMDSSYKSLFKNNNENIIFQKYNQQWRYSYGYNPQNGIYTQHNYDEQYNYFQELINWANK</sequence>
<proteinExistence type="predicted"/>
<dbReference type="Proteomes" id="UP000247345">
    <property type="component" value="Unassembled WGS sequence"/>
</dbReference>